<accession>A0A6L6PV12</accession>
<dbReference type="PROSITE" id="PS51257">
    <property type="entry name" value="PROKAR_LIPOPROTEIN"/>
    <property type="match status" value="1"/>
</dbReference>
<protein>
    <recommendedName>
        <fullName evidence="4">Carboxypeptidase regulatory-like domain-containing protein</fullName>
    </recommendedName>
</protein>
<dbReference type="RefSeq" id="WP_155436924.1">
    <property type="nucleotide sequence ID" value="NZ_WNLA01000001.1"/>
</dbReference>
<evidence type="ECO:0000313" key="3">
    <source>
        <dbReference type="Proteomes" id="UP000484015"/>
    </source>
</evidence>
<dbReference type="AlphaFoldDB" id="A0A6L6PV12"/>
<evidence type="ECO:0000313" key="2">
    <source>
        <dbReference type="EMBL" id="MTW00492.1"/>
    </source>
</evidence>
<reference evidence="2 3" key="1">
    <citation type="submission" date="2019-11" db="EMBL/GenBank/DDBJ databases">
        <title>Type strains purchased from KCTC, JCM and DSMZ.</title>
        <authorList>
            <person name="Lu H."/>
        </authorList>
    </citation>
    <scope>NUCLEOTIDE SEQUENCE [LARGE SCALE GENOMIC DNA]</scope>
    <source>
        <strain evidence="2 3">KCTC 42409</strain>
    </source>
</reference>
<name>A0A6L6PV12_9BURK</name>
<sequence length="252" mass="24551">MHSSRSLKLSTTFKWLLAAGMVSTLAACGGDGGSEPVTPPPVPKKTLTITGTAATGLAVANGPVAAACRTGAGTATTGADGNYTVTASDANADAVGPCVLQVTTSGGATLRSFATGDGQRANITPLTELLVNYVATQAGAAGNANAAALVTNTGVQTVLSNQTLLTKSVTNLIQVITTAAGGGVTIPTNFLNAPMTAATSTNPNAGDALDKVLDTLKAKAVITATGAPSTAVAQAAVQNANQNRVTGATGGN</sequence>
<organism evidence="2 3">
    <name type="scientific">Pseudoduganella ginsengisoli</name>
    <dbReference type="NCBI Taxonomy" id="1462440"/>
    <lineage>
        <taxon>Bacteria</taxon>
        <taxon>Pseudomonadati</taxon>
        <taxon>Pseudomonadota</taxon>
        <taxon>Betaproteobacteria</taxon>
        <taxon>Burkholderiales</taxon>
        <taxon>Oxalobacteraceae</taxon>
        <taxon>Telluria group</taxon>
        <taxon>Pseudoduganella</taxon>
    </lineage>
</organism>
<dbReference type="OrthoDB" id="9758386at2"/>
<dbReference type="Proteomes" id="UP000484015">
    <property type="component" value="Unassembled WGS sequence"/>
</dbReference>
<keyword evidence="3" id="KW-1185">Reference proteome</keyword>
<gene>
    <name evidence="2" type="ORF">GM668_00165</name>
</gene>
<comment type="caution">
    <text evidence="2">The sequence shown here is derived from an EMBL/GenBank/DDBJ whole genome shotgun (WGS) entry which is preliminary data.</text>
</comment>
<feature type="signal peptide" evidence="1">
    <location>
        <begin position="1"/>
        <end position="26"/>
    </location>
</feature>
<dbReference type="EMBL" id="WNLA01000001">
    <property type="protein sequence ID" value="MTW00492.1"/>
    <property type="molecule type" value="Genomic_DNA"/>
</dbReference>
<feature type="chain" id="PRO_5026769177" description="Carboxypeptidase regulatory-like domain-containing protein" evidence="1">
    <location>
        <begin position="27"/>
        <end position="252"/>
    </location>
</feature>
<proteinExistence type="predicted"/>
<keyword evidence="1" id="KW-0732">Signal</keyword>
<evidence type="ECO:0000256" key="1">
    <source>
        <dbReference type="SAM" id="SignalP"/>
    </source>
</evidence>
<evidence type="ECO:0008006" key="4">
    <source>
        <dbReference type="Google" id="ProtNLM"/>
    </source>
</evidence>